<protein>
    <submittedName>
        <fullName evidence="4">KLTH0E07150p</fullName>
    </submittedName>
</protein>
<keyword evidence="5" id="KW-1185">Reference proteome</keyword>
<dbReference type="RefSeq" id="XP_002553791.1">
    <property type="nucleotide sequence ID" value="XM_002553745.1"/>
</dbReference>
<evidence type="ECO:0000256" key="1">
    <source>
        <dbReference type="SAM" id="Coils"/>
    </source>
</evidence>
<sequence length="438" mass="48040">MLGGWSLDRSFEQKATGAVSSSGHAEDTGRRPQTPRFRGLTTATTTATTITGTSSTSTSLERVPPAAAHLSPTTPARTTPAPATPAPVRCYTIPPLAMHIAHGLSPFREDETLAVFREDDDDLDSSSAGGSTAWRLPDFADDYYTDQGIAAHTPTSLPATRHAPPAHAPMLDMDSLAFGEHGFDSKHPAAPPPRYACPTPPLSELASRMQNRTPTPTLTPTAKQRSCRNFWSVDGDRALLRAMLHHEHLLAVARKSRPRSRYWQTISETLAARFGMHRNKRQCRDRFNLIYWKAVRDSHQDLSADSKLAGLMRECMRRFYIDKDNNLMLRPQAPSPATPVTHTGAPAGANAVAAAMPASPVPKPQLELLAQLQSQVLQLTHRMDDLHRALDAHRALVHQLEQSPDAWPHADEPSVGVAAHGYQERCAGRIFGLNDQIW</sequence>
<evidence type="ECO:0000313" key="5">
    <source>
        <dbReference type="Proteomes" id="UP000002036"/>
    </source>
</evidence>
<dbReference type="Proteomes" id="UP000002036">
    <property type="component" value="Chromosome E"/>
</dbReference>
<name>C5DHU3_LACTC</name>
<dbReference type="EMBL" id="CU928169">
    <property type="protein sequence ID" value="CAR23354.1"/>
    <property type="molecule type" value="Genomic_DNA"/>
</dbReference>
<dbReference type="AlphaFoldDB" id="C5DHU3"/>
<gene>
    <name evidence="4" type="ordered locus">KLTH0E07150g</name>
</gene>
<evidence type="ECO:0000259" key="3">
    <source>
        <dbReference type="PROSITE" id="PS50090"/>
    </source>
</evidence>
<reference evidence="4 5" key="1">
    <citation type="journal article" date="2009" name="Genome Res.">
        <title>Comparative genomics of protoploid Saccharomycetaceae.</title>
        <authorList>
            <consortium name="The Genolevures Consortium"/>
            <person name="Souciet J.-L."/>
            <person name="Dujon B."/>
            <person name="Gaillardin C."/>
            <person name="Johnston M."/>
            <person name="Baret P.V."/>
            <person name="Cliften P."/>
            <person name="Sherman D.J."/>
            <person name="Weissenbach J."/>
            <person name="Westhof E."/>
            <person name="Wincker P."/>
            <person name="Jubin C."/>
            <person name="Poulain J."/>
            <person name="Barbe V."/>
            <person name="Segurens B."/>
            <person name="Artiguenave F."/>
            <person name="Anthouard V."/>
            <person name="Vacherie B."/>
            <person name="Val M.-E."/>
            <person name="Fulton R.S."/>
            <person name="Minx P."/>
            <person name="Wilson R."/>
            <person name="Durrens P."/>
            <person name="Jean G."/>
            <person name="Marck C."/>
            <person name="Martin T."/>
            <person name="Nikolski M."/>
            <person name="Rolland T."/>
            <person name="Seret M.-L."/>
            <person name="Casaregola S."/>
            <person name="Despons L."/>
            <person name="Fairhead C."/>
            <person name="Fischer G."/>
            <person name="Lafontaine I."/>
            <person name="Leh V."/>
            <person name="Lemaire M."/>
            <person name="de Montigny J."/>
            <person name="Neuveglise C."/>
            <person name="Thierry A."/>
            <person name="Blanc-Lenfle I."/>
            <person name="Bleykasten C."/>
            <person name="Diffels J."/>
            <person name="Fritsch E."/>
            <person name="Frangeul L."/>
            <person name="Goeffon A."/>
            <person name="Jauniaux N."/>
            <person name="Kachouri-Lafond R."/>
            <person name="Payen C."/>
            <person name="Potier S."/>
            <person name="Pribylova L."/>
            <person name="Ozanne C."/>
            <person name="Richard G.-F."/>
            <person name="Sacerdot C."/>
            <person name="Straub M.-L."/>
            <person name="Talla E."/>
        </authorList>
    </citation>
    <scope>NUCLEOTIDE SEQUENCE [LARGE SCALE GENOMIC DNA]</scope>
    <source>
        <strain evidence="5">ATCC 56472 / CBS 6340 / NRRL Y-8284</strain>
    </source>
</reference>
<proteinExistence type="predicted"/>
<dbReference type="PROSITE" id="PS50090">
    <property type="entry name" value="MYB_LIKE"/>
    <property type="match status" value="1"/>
</dbReference>
<organism evidence="4 5">
    <name type="scientific">Lachancea thermotolerans (strain ATCC 56472 / CBS 6340 / NRRL Y-8284)</name>
    <name type="common">Yeast</name>
    <name type="synonym">Kluyveromyces thermotolerans</name>
    <dbReference type="NCBI Taxonomy" id="559295"/>
    <lineage>
        <taxon>Eukaryota</taxon>
        <taxon>Fungi</taxon>
        <taxon>Dikarya</taxon>
        <taxon>Ascomycota</taxon>
        <taxon>Saccharomycotina</taxon>
        <taxon>Saccharomycetes</taxon>
        <taxon>Saccharomycetales</taxon>
        <taxon>Saccharomycetaceae</taxon>
        <taxon>Lachancea</taxon>
    </lineage>
</organism>
<dbReference type="GeneID" id="8291946"/>
<keyword evidence="1" id="KW-0175">Coiled coil</keyword>
<feature type="compositionally biased region" description="Low complexity" evidence="2">
    <location>
        <begin position="41"/>
        <end position="59"/>
    </location>
</feature>
<evidence type="ECO:0000256" key="2">
    <source>
        <dbReference type="SAM" id="MobiDB-lite"/>
    </source>
</evidence>
<dbReference type="eggNOG" id="ENOG502S5B4">
    <property type="taxonomic scope" value="Eukaryota"/>
</dbReference>
<feature type="region of interest" description="Disordered" evidence="2">
    <location>
        <begin position="1"/>
        <end position="85"/>
    </location>
</feature>
<dbReference type="InParanoid" id="C5DHU3"/>
<dbReference type="OrthoDB" id="4036644at2759"/>
<accession>C5DHU3</accession>
<dbReference type="KEGG" id="lth:KLTH0E07150g"/>
<dbReference type="HOGENOM" id="CLU_625650_0_0_1"/>
<dbReference type="InterPro" id="IPR001005">
    <property type="entry name" value="SANT/Myb"/>
</dbReference>
<feature type="coiled-coil region" evidence="1">
    <location>
        <begin position="369"/>
        <end position="403"/>
    </location>
</feature>
<feature type="compositionally biased region" description="Low complexity" evidence="2">
    <location>
        <begin position="72"/>
        <end position="81"/>
    </location>
</feature>
<evidence type="ECO:0000313" key="4">
    <source>
        <dbReference type="EMBL" id="CAR23354.1"/>
    </source>
</evidence>
<feature type="domain" description="Myb-like" evidence="3">
    <location>
        <begin position="223"/>
        <end position="291"/>
    </location>
</feature>